<name>A0A7J5HL57_BACUN</name>
<dbReference type="PANTHER" id="PTHR33678:SF1">
    <property type="entry name" value="BLL1576 PROTEIN"/>
    <property type="match status" value="1"/>
</dbReference>
<feature type="domain" description="Transposase IS66 central" evidence="1">
    <location>
        <begin position="21"/>
        <end position="134"/>
    </location>
</feature>
<dbReference type="InterPro" id="IPR052344">
    <property type="entry name" value="Transposase-related"/>
</dbReference>
<sequence length="181" mass="20487">MYGACAAKICRCLNTDERSVEVVNLISELYWIESDCKIHFLSEDERRKERQQRALPVLDKLWQIIKPIFDATQDAASNLFIKAIRYAVAEWESICCYVNNGKAEIDNNTAERMMKPICLGRNNYLFCGAEPGAKNTSLLYSIIETCKMNGLRPVKYIADVLRKLVAGATNYAALLPINIAK</sequence>
<evidence type="ECO:0000313" key="4">
    <source>
        <dbReference type="Proteomes" id="UP000466952"/>
    </source>
</evidence>
<comment type="caution">
    <text evidence="3">The sequence shown here is derived from an EMBL/GenBank/DDBJ whole genome shotgun (WGS) entry which is preliminary data.</text>
</comment>
<accession>A0A7J5HL57</accession>
<dbReference type="Proteomes" id="UP000466952">
    <property type="component" value="Unassembled WGS sequence"/>
</dbReference>
<proteinExistence type="predicted"/>
<dbReference type="EMBL" id="WCTR01000009">
    <property type="protein sequence ID" value="KAB4211613.1"/>
    <property type="molecule type" value="Genomic_DNA"/>
</dbReference>
<dbReference type="Pfam" id="PF13817">
    <property type="entry name" value="DDE_Tnp_IS66_C"/>
    <property type="match status" value="1"/>
</dbReference>
<dbReference type="AlphaFoldDB" id="A0A7J5HL57"/>
<protein>
    <submittedName>
        <fullName evidence="3">IS66 family transposase</fullName>
    </submittedName>
</protein>
<gene>
    <name evidence="3" type="ORF">GAP55_13900</name>
</gene>
<reference evidence="3 4" key="1">
    <citation type="journal article" date="2019" name="Nat. Med.">
        <title>A library of human gut bacterial isolates paired with longitudinal multiomics data enables mechanistic microbiome research.</title>
        <authorList>
            <person name="Poyet M."/>
            <person name="Groussin M."/>
            <person name="Gibbons S.M."/>
            <person name="Avila-Pacheco J."/>
            <person name="Jiang X."/>
            <person name="Kearney S.M."/>
            <person name="Perrotta A.R."/>
            <person name="Berdy B."/>
            <person name="Zhao S."/>
            <person name="Lieberman T.D."/>
            <person name="Swanson P.K."/>
            <person name="Smith M."/>
            <person name="Roesemann S."/>
            <person name="Alexander J.E."/>
            <person name="Rich S.A."/>
            <person name="Livny J."/>
            <person name="Vlamakis H."/>
            <person name="Clish C."/>
            <person name="Bullock K."/>
            <person name="Deik A."/>
            <person name="Scott J."/>
            <person name="Pierce K.A."/>
            <person name="Xavier R.J."/>
            <person name="Alm E.J."/>
        </authorList>
    </citation>
    <scope>NUCLEOTIDE SEQUENCE [LARGE SCALE GENOMIC DNA]</scope>
    <source>
        <strain evidence="3 4">BIOML-A11</strain>
    </source>
</reference>
<dbReference type="Pfam" id="PF03050">
    <property type="entry name" value="DDE_Tnp_IS66"/>
    <property type="match status" value="1"/>
</dbReference>
<organism evidence="3 4">
    <name type="scientific">Bacteroides uniformis</name>
    <dbReference type="NCBI Taxonomy" id="820"/>
    <lineage>
        <taxon>Bacteria</taxon>
        <taxon>Pseudomonadati</taxon>
        <taxon>Bacteroidota</taxon>
        <taxon>Bacteroidia</taxon>
        <taxon>Bacteroidales</taxon>
        <taxon>Bacteroidaceae</taxon>
        <taxon>Bacteroides</taxon>
    </lineage>
</organism>
<dbReference type="InterPro" id="IPR039552">
    <property type="entry name" value="IS66_C"/>
</dbReference>
<evidence type="ECO:0000313" key="3">
    <source>
        <dbReference type="EMBL" id="KAB4211613.1"/>
    </source>
</evidence>
<dbReference type="PANTHER" id="PTHR33678">
    <property type="entry name" value="BLL1576 PROTEIN"/>
    <property type="match status" value="1"/>
</dbReference>
<dbReference type="InterPro" id="IPR004291">
    <property type="entry name" value="Transposase_IS66_central"/>
</dbReference>
<feature type="domain" description="Transposase IS66 C-terminal" evidence="2">
    <location>
        <begin position="141"/>
        <end position="176"/>
    </location>
</feature>
<evidence type="ECO:0000259" key="2">
    <source>
        <dbReference type="Pfam" id="PF13817"/>
    </source>
</evidence>
<evidence type="ECO:0000259" key="1">
    <source>
        <dbReference type="Pfam" id="PF03050"/>
    </source>
</evidence>